<evidence type="ECO:0000313" key="2">
    <source>
        <dbReference type="Proteomes" id="UP000094622"/>
    </source>
</evidence>
<dbReference type="PATRIC" id="fig|1439726.3.peg.649"/>
<dbReference type="EC" id="2.4.-.-" evidence="1"/>
<evidence type="ECO:0000313" key="1">
    <source>
        <dbReference type="EMBL" id="ODN71990.1"/>
    </source>
</evidence>
<dbReference type="Gene3D" id="3.40.50.2000">
    <property type="entry name" value="Glycogen Phosphorylase B"/>
    <property type="match status" value="1"/>
</dbReference>
<keyword evidence="1" id="KW-0808">Transferase</keyword>
<gene>
    <name evidence="1" type="primary">tuaH</name>
    <name evidence="1" type="ORF">A6302_00615</name>
</gene>
<dbReference type="GO" id="GO:0016757">
    <property type="term" value="F:glycosyltransferase activity"/>
    <property type="evidence" value="ECO:0007669"/>
    <property type="project" value="UniProtKB-KW"/>
</dbReference>
<dbReference type="Pfam" id="PF13692">
    <property type="entry name" value="Glyco_trans_1_4"/>
    <property type="match status" value="1"/>
</dbReference>
<dbReference type="SUPFAM" id="SSF53756">
    <property type="entry name" value="UDP-Glycosyltransferase/glycogen phosphorylase"/>
    <property type="match status" value="1"/>
</dbReference>
<sequence>MLPAGLHGAAREAALRALIDDLLTGSDLKRPVLWHYSPMFRPATRGRACAAIVYDCMDELANFRFAPPELRIYEHELIAAADVMFTGGHSLYEAKRKLHHAIHAFPSAVDHVHFQTARSLAGRTGAETPRLGFYGVIDERLDLGLLDELARARPDWEIEIVGPLAKISPDDLPRRPNITYPGRQSYADLPKWLARWDVALMPFALNDSTRFISPTKTPEYLSGGCPVVSTAITDVMRTYGDLEGVRIAARDEFVDACDAALALRRRPSLAGATRPTP</sequence>
<name>A0A1E3H6P0_9HYPH</name>
<keyword evidence="2" id="KW-1185">Reference proteome</keyword>
<dbReference type="EMBL" id="MCRJ01000009">
    <property type="protein sequence ID" value="ODN71990.1"/>
    <property type="molecule type" value="Genomic_DNA"/>
</dbReference>
<proteinExistence type="predicted"/>
<dbReference type="AlphaFoldDB" id="A0A1E3H6P0"/>
<accession>A0A1E3H6P0</accession>
<comment type="caution">
    <text evidence="1">The sequence shown here is derived from an EMBL/GenBank/DDBJ whole genome shotgun (WGS) entry which is preliminary data.</text>
</comment>
<keyword evidence="1" id="KW-0328">Glycosyltransferase</keyword>
<organism evidence="1 2">
    <name type="scientific">Methylobrevis pamukkalensis</name>
    <dbReference type="NCBI Taxonomy" id="1439726"/>
    <lineage>
        <taxon>Bacteria</taxon>
        <taxon>Pseudomonadati</taxon>
        <taxon>Pseudomonadota</taxon>
        <taxon>Alphaproteobacteria</taxon>
        <taxon>Hyphomicrobiales</taxon>
        <taxon>Pleomorphomonadaceae</taxon>
        <taxon>Methylobrevis</taxon>
    </lineage>
</organism>
<protein>
    <submittedName>
        <fullName evidence="1">Putative teichuronic acid biosynthesis glycosyltransferase TuaH</fullName>
        <ecNumber evidence="1">2.4.-.-</ecNumber>
    </submittedName>
</protein>
<dbReference type="Proteomes" id="UP000094622">
    <property type="component" value="Unassembled WGS sequence"/>
</dbReference>
<reference evidence="1 2" key="1">
    <citation type="submission" date="2016-07" db="EMBL/GenBank/DDBJ databases">
        <title>Draft Genome Sequence of Methylobrevis pamukkalensis PK2.</title>
        <authorList>
            <person name="Vasilenko O.V."/>
            <person name="Doronina N.V."/>
            <person name="Shmareva M.N."/>
            <person name="Tarlachkov S.V."/>
            <person name="Mustakhimov I."/>
            <person name="Trotsenko Y.A."/>
        </authorList>
    </citation>
    <scope>NUCLEOTIDE SEQUENCE [LARGE SCALE GENOMIC DNA]</scope>
    <source>
        <strain evidence="1 2">PK2</strain>
    </source>
</reference>